<accession>A0A0J6UUK4</accession>
<dbReference type="GO" id="GO:0016765">
    <property type="term" value="F:transferase activity, transferring alkyl or aryl (other than methyl) groups"/>
    <property type="evidence" value="ECO:0007669"/>
    <property type="project" value="InterPro"/>
</dbReference>
<name>A0A0J6UUK4_9HYPH</name>
<evidence type="ECO:0000313" key="8">
    <source>
        <dbReference type="Proteomes" id="UP000035929"/>
    </source>
</evidence>
<dbReference type="GO" id="GO:0016020">
    <property type="term" value="C:membrane"/>
    <property type="evidence" value="ECO:0007669"/>
    <property type="project" value="UniProtKB-SubCell"/>
</dbReference>
<organism evidence="7 8">
    <name type="scientific">Methylobacterium aquaticum</name>
    <dbReference type="NCBI Taxonomy" id="270351"/>
    <lineage>
        <taxon>Bacteria</taxon>
        <taxon>Pseudomonadati</taxon>
        <taxon>Pseudomonadota</taxon>
        <taxon>Alphaproteobacteria</taxon>
        <taxon>Hyphomicrobiales</taxon>
        <taxon>Methylobacteriaceae</taxon>
        <taxon>Methylobacterium</taxon>
    </lineage>
</organism>
<dbReference type="RefSeq" id="WP_048466186.1">
    <property type="nucleotide sequence ID" value="NZ_LABX01000191.1"/>
</dbReference>
<dbReference type="OrthoDB" id="9803632at2"/>
<dbReference type="InterPro" id="IPR000537">
    <property type="entry name" value="UbiA_prenyltransferase"/>
</dbReference>
<dbReference type="Pfam" id="PF01040">
    <property type="entry name" value="UbiA"/>
    <property type="match status" value="1"/>
</dbReference>
<proteinExistence type="predicted"/>
<dbReference type="Gene3D" id="1.10.357.140">
    <property type="entry name" value="UbiA prenyltransferase"/>
    <property type="match status" value="1"/>
</dbReference>
<reference evidence="7 8" key="1">
    <citation type="submission" date="2015-03" db="EMBL/GenBank/DDBJ databases">
        <title>Genome sequencing of Methylobacterium aquaticum DSM16371 type strain.</title>
        <authorList>
            <person name="Chaudhry V."/>
            <person name="Patil P.B."/>
        </authorList>
    </citation>
    <scope>NUCLEOTIDE SEQUENCE [LARGE SCALE GENOMIC DNA]</scope>
    <source>
        <strain evidence="7 8">DSM 16371</strain>
    </source>
</reference>
<comment type="subcellular location">
    <subcellularLocation>
        <location evidence="1">Membrane</location>
        <topology evidence="1">Multi-pass membrane protein</topology>
    </subcellularLocation>
</comment>
<keyword evidence="2" id="KW-1003">Cell membrane</keyword>
<feature type="transmembrane region" description="Helical" evidence="6">
    <location>
        <begin position="77"/>
        <end position="103"/>
    </location>
</feature>
<feature type="transmembrane region" description="Helical" evidence="6">
    <location>
        <begin position="198"/>
        <end position="222"/>
    </location>
</feature>
<keyword evidence="5 6" id="KW-0472">Membrane</keyword>
<dbReference type="CDD" id="cd13963">
    <property type="entry name" value="PT_UbiA_2"/>
    <property type="match status" value="1"/>
</dbReference>
<evidence type="ECO:0008006" key="9">
    <source>
        <dbReference type="Google" id="ProtNLM"/>
    </source>
</evidence>
<dbReference type="Proteomes" id="UP000035929">
    <property type="component" value="Unassembled WGS sequence"/>
</dbReference>
<sequence>MPLPPLLRLMRPQQWTKNAFVIAPLFFSGYLFDSARCVAALAAAVAFCGLSSLVYVINDLCDREADRLHIKNRARPIAAGTVSCGAALALAGLLAALTAALVLVSDPPATVRLSFALYLGINLAYSLGLKHVPLVEMILVSSGFVLRLQAGAGAIETVISGWMLACTSLVVLLLVALKRRADLQQGNDPGHHRRVLSAYSVTSLDLLAVFLAATAVATYVAFSVSADGRTRYGDLLPLTSAFVVVGVLRFLHIAMIEQGGDNPSETVTQDRILRLAFLAWACSFFVLIYANDAGLRSMAALTR</sequence>
<evidence type="ECO:0000256" key="5">
    <source>
        <dbReference type="ARBA" id="ARBA00023136"/>
    </source>
</evidence>
<feature type="transmembrane region" description="Helical" evidence="6">
    <location>
        <begin position="158"/>
        <end position="177"/>
    </location>
</feature>
<dbReference type="PATRIC" id="fig|270351.6.peg.2583"/>
<evidence type="ECO:0000256" key="2">
    <source>
        <dbReference type="ARBA" id="ARBA00022475"/>
    </source>
</evidence>
<evidence type="ECO:0000256" key="1">
    <source>
        <dbReference type="ARBA" id="ARBA00004141"/>
    </source>
</evidence>
<dbReference type="InterPro" id="IPR044878">
    <property type="entry name" value="UbiA_sf"/>
</dbReference>
<evidence type="ECO:0000256" key="3">
    <source>
        <dbReference type="ARBA" id="ARBA00022692"/>
    </source>
</evidence>
<comment type="caution">
    <text evidence="7">The sequence shown here is derived from an EMBL/GenBank/DDBJ whole genome shotgun (WGS) entry which is preliminary data.</text>
</comment>
<feature type="transmembrane region" description="Helical" evidence="6">
    <location>
        <begin position="38"/>
        <end position="57"/>
    </location>
</feature>
<evidence type="ECO:0000256" key="6">
    <source>
        <dbReference type="SAM" id="Phobius"/>
    </source>
</evidence>
<evidence type="ECO:0000313" key="7">
    <source>
        <dbReference type="EMBL" id="KMO29896.1"/>
    </source>
</evidence>
<feature type="transmembrane region" description="Helical" evidence="6">
    <location>
        <begin position="272"/>
        <end position="290"/>
    </location>
</feature>
<dbReference type="AlphaFoldDB" id="A0A0J6UUK4"/>
<keyword evidence="3 6" id="KW-0812">Transmembrane</keyword>
<evidence type="ECO:0000256" key="4">
    <source>
        <dbReference type="ARBA" id="ARBA00022989"/>
    </source>
</evidence>
<keyword evidence="4 6" id="KW-1133">Transmembrane helix</keyword>
<protein>
    <recommendedName>
        <fullName evidence="9">Decaprenyl-phosphate phosphoribosyltransferase</fullName>
    </recommendedName>
</protein>
<feature type="transmembrane region" description="Helical" evidence="6">
    <location>
        <begin position="134"/>
        <end position="152"/>
    </location>
</feature>
<dbReference type="EMBL" id="LABX01000191">
    <property type="protein sequence ID" value="KMO29896.1"/>
    <property type="molecule type" value="Genomic_DNA"/>
</dbReference>
<feature type="transmembrane region" description="Helical" evidence="6">
    <location>
        <begin position="234"/>
        <end position="251"/>
    </location>
</feature>
<gene>
    <name evidence="7" type="ORF">VP06_23415</name>
</gene>